<evidence type="ECO:0000313" key="4">
    <source>
        <dbReference type="Proteomes" id="UP001141552"/>
    </source>
</evidence>
<gene>
    <name evidence="3" type="ORF">Tsubulata_011341</name>
</gene>
<feature type="domain" description="CCHC-type" evidence="2">
    <location>
        <begin position="117"/>
        <end position="131"/>
    </location>
</feature>
<dbReference type="InterPro" id="IPR001878">
    <property type="entry name" value="Znf_CCHC"/>
</dbReference>
<name>A0A9Q0FR20_9ROSI</name>
<dbReference type="PANTHER" id="PTHR33710">
    <property type="entry name" value="BNAC02G09200D PROTEIN"/>
    <property type="match status" value="1"/>
</dbReference>
<proteinExistence type="predicted"/>
<dbReference type="GO" id="GO:0008270">
    <property type="term" value="F:zinc ion binding"/>
    <property type="evidence" value="ECO:0007669"/>
    <property type="project" value="UniProtKB-KW"/>
</dbReference>
<organism evidence="3 4">
    <name type="scientific">Turnera subulata</name>
    <dbReference type="NCBI Taxonomy" id="218843"/>
    <lineage>
        <taxon>Eukaryota</taxon>
        <taxon>Viridiplantae</taxon>
        <taxon>Streptophyta</taxon>
        <taxon>Embryophyta</taxon>
        <taxon>Tracheophyta</taxon>
        <taxon>Spermatophyta</taxon>
        <taxon>Magnoliopsida</taxon>
        <taxon>eudicotyledons</taxon>
        <taxon>Gunneridae</taxon>
        <taxon>Pentapetalae</taxon>
        <taxon>rosids</taxon>
        <taxon>fabids</taxon>
        <taxon>Malpighiales</taxon>
        <taxon>Passifloraceae</taxon>
        <taxon>Turnera</taxon>
    </lineage>
</organism>
<keyword evidence="1" id="KW-0862">Zinc</keyword>
<dbReference type="PROSITE" id="PS50158">
    <property type="entry name" value="ZF_CCHC"/>
    <property type="match status" value="1"/>
</dbReference>
<dbReference type="InterPro" id="IPR036691">
    <property type="entry name" value="Endo/exonu/phosph_ase_sf"/>
</dbReference>
<reference evidence="3" key="2">
    <citation type="journal article" date="2023" name="Plants (Basel)">
        <title>Annotation of the Turnera subulata (Passifloraceae) Draft Genome Reveals the S-Locus Evolved after the Divergence of Turneroideae from Passifloroideae in a Stepwise Manner.</title>
        <authorList>
            <person name="Henning P.M."/>
            <person name="Roalson E.H."/>
            <person name="Mir W."/>
            <person name="McCubbin A.G."/>
            <person name="Shore J.S."/>
        </authorList>
    </citation>
    <scope>NUCLEOTIDE SEQUENCE</scope>
    <source>
        <strain evidence="3">F60SS</strain>
    </source>
</reference>
<accession>A0A9Q0FR20</accession>
<evidence type="ECO:0000259" key="2">
    <source>
        <dbReference type="PROSITE" id="PS50158"/>
    </source>
</evidence>
<dbReference type="InterPro" id="IPR025836">
    <property type="entry name" value="Zn_knuckle_CX2CX4HX4C"/>
</dbReference>
<dbReference type="EMBL" id="JAKUCV010004245">
    <property type="protein sequence ID" value="KAJ4836021.1"/>
    <property type="molecule type" value="Genomic_DNA"/>
</dbReference>
<keyword evidence="4" id="KW-1185">Reference proteome</keyword>
<comment type="caution">
    <text evidence="3">The sequence shown here is derived from an EMBL/GenBank/DDBJ whole genome shotgun (WGS) entry which is preliminary data.</text>
</comment>
<dbReference type="InterPro" id="IPR036875">
    <property type="entry name" value="Znf_CCHC_sf"/>
</dbReference>
<dbReference type="Pfam" id="PF03372">
    <property type="entry name" value="Exo_endo_phos"/>
    <property type="match status" value="1"/>
</dbReference>
<dbReference type="AlphaFoldDB" id="A0A9Q0FR20"/>
<dbReference type="OrthoDB" id="1750980at2759"/>
<keyword evidence="1" id="KW-0863">Zinc-finger</keyword>
<evidence type="ECO:0000256" key="1">
    <source>
        <dbReference type="PROSITE-ProRule" id="PRU00047"/>
    </source>
</evidence>
<dbReference type="PANTHER" id="PTHR33710:SF77">
    <property type="entry name" value="DNASE I-LIKE SUPERFAMILY PROTEIN"/>
    <property type="match status" value="1"/>
</dbReference>
<dbReference type="SUPFAM" id="SSF57756">
    <property type="entry name" value="Retrovirus zinc finger-like domains"/>
    <property type="match status" value="1"/>
</dbReference>
<dbReference type="Proteomes" id="UP001141552">
    <property type="component" value="Unassembled WGS sequence"/>
</dbReference>
<dbReference type="InterPro" id="IPR005135">
    <property type="entry name" value="Endo/exonuclease/phosphatase"/>
</dbReference>
<keyword evidence="1" id="KW-0479">Metal-binding</keyword>
<dbReference type="SUPFAM" id="SSF56219">
    <property type="entry name" value="DNase I-like"/>
    <property type="match status" value="1"/>
</dbReference>
<evidence type="ECO:0000313" key="3">
    <source>
        <dbReference type="EMBL" id="KAJ4836021.1"/>
    </source>
</evidence>
<dbReference type="Pfam" id="PF14392">
    <property type="entry name" value="zf-CCHC_4"/>
    <property type="match status" value="1"/>
</dbReference>
<dbReference type="SMART" id="SM00343">
    <property type="entry name" value="ZnF_C2HC"/>
    <property type="match status" value="1"/>
</dbReference>
<dbReference type="Gene3D" id="3.60.10.10">
    <property type="entry name" value="Endonuclease/exonuclease/phosphatase"/>
    <property type="match status" value="1"/>
</dbReference>
<reference evidence="3" key="1">
    <citation type="submission" date="2022-02" db="EMBL/GenBank/DDBJ databases">
        <authorList>
            <person name="Henning P.M."/>
            <person name="McCubbin A.G."/>
            <person name="Shore J.S."/>
        </authorList>
    </citation>
    <scope>NUCLEOTIDE SEQUENCE</scope>
    <source>
        <strain evidence="3">F60SS</strain>
        <tissue evidence="3">Leaves</tissue>
    </source>
</reference>
<sequence length="703" mass="78546">MNLTKYRYQKSWIFSTGIKFQFEDEYRYQNFLYSPSRTVVWIQIPGLPPEHYQKDILHCICNEIGRFVCIDGNTQQAKQGKFVRIAVSVDLCKPLLSQIEAVGLWFHIRYEDLPNVCFSCGRVGHIVASCPHRPSVRDTMGTGGGPLCSESHDVESPKSVPAVEQRLFGTGKELAESMVAGDEGACFGNWMIVRKRRRNPRQYQQRAVTEAMMDAAVKADIPLQPNPFDLGTAVTELTKEKGVALAGSLEGDQFTFNAPEILKDGHKVGREESTRPAGGFLVGLEPKKMLKRRTGGSSFSMKPNLKEKSPSCGEVVGLAEQSAVAGANPFRQLEELVSLADSSGVPVSKDLEMADVVPSDKSEDGQNLCQAGLVLVGDMRRPGSEECGSEGANNTLFRSAFKDLVRDQQVHLAIVVEPRISGLVANNVIRSLGLKGSYKEDARGFSGGIWLLWRDDIVQVQVLFSHLQFVHVRVSRPGSGPVVLTAVYGSTSDGLRAQLWQNHLRLSSSIVEPWAVLRDFNVLAYGHEKRGGGQPLASKCAHFWDWMGNCGLLDLGYKGPDFTWFRGDVAERLDLVLCNNAWRIRFPEGAVFHLPRRKSDHRPILLQESSMLAPPLASRPFCFQAAWMTHPQFVEFVRGSWGQHAQLCDSITSFTQAVRLAGLKRANSRSFHPWHHRLEAKLRLEFERILVREELLWMQKSRC</sequence>
<dbReference type="GO" id="GO:0003676">
    <property type="term" value="F:nucleic acid binding"/>
    <property type="evidence" value="ECO:0007669"/>
    <property type="project" value="InterPro"/>
</dbReference>
<protein>
    <recommendedName>
        <fullName evidence="2">CCHC-type domain-containing protein</fullName>
    </recommendedName>
</protein>